<dbReference type="InterPro" id="IPR029060">
    <property type="entry name" value="PIN-like_dom_sf"/>
</dbReference>
<dbReference type="Gene3D" id="3.40.50.1010">
    <property type="entry name" value="5'-nuclease"/>
    <property type="match status" value="1"/>
</dbReference>
<dbReference type="SUPFAM" id="SSF88723">
    <property type="entry name" value="PIN domain-like"/>
    <property type="match status" value="1"/>
</dbReference>
<proteinExistence type="predicted"/>
<dbReference type="Proteomes" id="UP000641588">
    <property type="component" value="Unassembled WGS sequence"/>
</dbReference>
<sequence length="155" mass="17918">MINDEQLNYQQAVFVDQTAFTSFMDPQSPYYSKAKSIFLDLDDLERTLVTSNYVMFDTHQWLRNNFGFEHAQYFLDTMETAAAQSKLVIISGRSEFENESKRLIVDCPDLQLSLSEAVTAVIMITYQIKRIFTFNPSYAFLPKLDSGIKVLPSIW</sequence>
<dbReference type="RefSeq" id="WP_171652399.1">
    <property type="nucleotide sequence ID" value="NZ_WHOD01000055.1"/>
</dbReference>
<reference evidence="1" key="1">
    <citation type="submission" date="2019-10" db="EMBL/GenBank/DDBJ databases">
        <title>Description of Paenibacillus glebae sp. nov.</title>
        <authorList>
            <person name="Carlier A."/>
            <person name="Qi S."/>
        </authorList>
    </citation>
    <scope>NUCLEOTIDE SEQUENCE</scope>
    <source>
        <strain evidence="1">LMG 31456</strain>
    </source>
</reference>
<gene>
    <name evidence="1" type="ORF">GC093_13345</name>
</gene>
<dbReference type="EMBL" id="WHOD01000055">
    <property type="protein sequence ID" value="NOU94194.1"/>
    <property type="molecule type" value="Genomic_DNA"/>
</dbReference>
<evidence type="ECO:0000313" key="1">
    <source>
        <dbReference type="EMBL" id="NOU94194.1"/>
    </source>
</evidence>
<comment type="caution">
    <text evidence="1">The sequence shown here is derived from an EMBL/GenBank/DDBJ whole genome shotgun (WGS) entry which is preliminary data.</text>
</comment>
<dbReference type="AlphaFoldDB" id="A0A972JZ48"/>
<evidence type="ECO:0000313" key="2">
    <source>
        <dbReference type="Proteomes" id="UP000641588"/>
    </source>
</evidence>
<protein>
    <recommendedName>
        <fullName evidence="3">PIN domain-containing protein</fullName>
    </recommendedName>
</protein>
<name>A0A972JZ48_9BACL</name>
<evidence type="ECO:0008006" key="3">
    <source>
        <dbReference type="Google" id="ProtNLM"/>
    </source>
</evidence>
<accession>A0A972JZ48</accession>
<keyword evidence="2" id="KW-1185">Reference proteome</keyword>
<organism evidence="1 2">
    <name type="scientific">Paenibacillus foliorum</name>
    <dbReference type="NCBI Taxonomy" id="2654974"/>
    <lineage>
        <taxon>Bacteria</taxon>
        <taxon>Bacillati</taxon>
        <taxon>Bacillota</taxon>
        <taxon>Bacilli</taxon>
        <taxon>Bacillales</taxon>
        <taxon>Paenibacillaceae</taxon>
        <taxon>Paenibacillus</taxon>
    </lineage>
</organism>